<dbReference type="InterPro" id="IPR032710">
    <property type="entry name" value="NTF2-like_dom_sf"/>
</dbReference>
<accession>A0ABQ1LG03</accession>
<dbReference type="SUPFAM" id="SSF54427">
    <property type="entry name" value="NTF2-like"/>
    <property type="match status" value="1"/>
</dbReference>
<protein>
    <submittedName>
        <fullName evidence="1">Polyketide cyclase</fullName>
    </submittedName>
</protein>
<reference evidence="2" key="1">
    <citation type="journal article" date="2019" name="Int. J. Syst. Evol. Microbiol.">
        <title>The Global Catalogue of Microorganisms (GCM) 10K type strain sequencing project: providing services to taxonomists for standard genome sequencing and annotation.</title>
        <authorList>
            <consortium name="The Broad Institute Genomics Platform"/>
            <consortium name="The Broad Institute Genome Sequencing Center for Infectious Disease"/>
            <person name="Wu L."/>
            <person name="Ma J."/>
        </authorList>
    </citation>
    <scope>NUCLEOTIDE SEQUENCE [LARGE SCALE GENOMIC DNA]</scope>
    <source>
        <strain evidence="2">CGMCC 1.10832</strain>
    </source>
</reference>
<proteinExistence type="predicted"/>
<gene>
    <name evidence="1" type="ORF">GCM10011506_05240</name>
</gene>
<name>A0ABQ1LG03_9BACT</name>
<dbReference type="EMBL" id="BMEC01000001">
    <property type="protein sequence ID" value="GGC22857.1"/>
    <property type="molecule type" value="Genomic_DNA"/>
</dbReference>
<keyword evidence="2" id="KW-1185">Reference proteome</keyword>
<sequence length="108" mass="11955">MKNLPTVITDLIEAQNNANSSAYANCFSEMAVVVDEGKTYNGRKEIEHWIAAANEQYKTVMKPLNYNEKGNTKVLSAEVSGSFPGSPVVLNYHMEIIDNLIQSLKTTT</sequence>
<evidence type="ECO:0000313" key="1">
    <source>
        <dbReference type="EMBL" id="GGC22857.1"/>
    </source>
</evidence>
<dbReference type="RefSeq" id="WP_188460236.1">
    <property type="nucleotide sequence ID" value="NZ_BAABHU010000001.1"/>
</dbReference>
<comment type="caution">
    <text evidence="1">The sequence shown here is derived from an EMBL/GenBank/DDBJ whole genome shotgun (WGS) entry which is preliminary data.</text>
</comment>
<evidence type="ECO:0000313" key="2">
    <source>
        <dbReference type="Proteomes" id="UP000636010"/>
    </source>
</evidence>
<dbReference type="Proteomes" id="UP000636010">
    <property type="component" value="Unassembled WGS sequence"/>
</dbReference>
<organism evidence="1 2">
    <name type="scientific">Marivirga lumbricoides</name>
    <dbReference type="NCBI Taxonomy" id="1046115"/>
    <lineage>
        <taxon>Bacteria</taxon>
        <taxon>Pseudomonadati</taxon>
        <taxon>Bacteroidota</taxon>
        <taxon>Cytophagia</taxon>
        <taxon>Cytophagales</taxon>
        <taxon>Marivirgaceae</taxon>
        <taxon>Marivirga</taxon>
    </lineage>
</organism>
<dbReference type="Gene3D" id="3.10.450.50">
    <property type="match status" value="1"/>
</dbReference>